<feature type="region of interest" description="Disordered" evidence="1">
    <location>
        <begin position="286"/>
        <end position="322"/>
    </location>
</feature>
<feature type="compositionally biased region" description="Polar residues" evidence="1">
    <location>
        <begin position="369"/>
        <end position="384"/>
    </location>
</feature>
<protein>
    <submittedName>
        <fullName evidence="2">Uncharacterized protein</fullName>
    </submittedName>
</protein>
<feature type="compositionally biased region" description="Acidic residues" evidence="1">
    <location>
        <begin position="293"/>
        <end position="308"/>
    </location>
</feature>
<sequence>MLRILLLAAGASALIFQCSKNFEQDDLLSVINAIDTCGTPINEGSIHCFQNHQANTFSRGAAELGWRMAEWEGYHNTLFNFQEYVMNVDFPKLTTWWQSLAGVLRGGQDFCWYIRDLDPHKNQDLDFLSDHLGSVFFVDNELREPLMDVVDDTRNVDVRKGSRCFTQDLDSKSFRIQALRYISSVLLFLEPAERMQRQRELREKFSTDLMISATLGRLWDAYGCDDDIQCTDKFEAGLVYLPRSGADFIQKIELAVEWESTVCFLISQYYLDRKRFYIVTNRGTEQVERKEDEGEGEGEGEDEDEDEGESRPKFTVGDTDPPVVEGWAKNYWSSAKSSKGTERPGIYHGAGDTMSQSGQGWSRIKWNNAGPSGSSQGGRTTDGTGPSVVGWQRGKGSPHKSNTKLRVDGVGDVDHVQGWSKVDGAMCTYRGAYAYRVLHKGGTRYMNLRKSTYLTQVQSDGALRDPYYCGHIVRVNITRSCSGEGLTCITDKGSLRGRVLDPQGVMAPNSPQDIVPFQFCEDIPKLPVRYRDGDLLCYRRLETGQPVLLRCINSTIDSTARACVGRHPEFPDGWFDLTARRW</sequence>
<dbReference type="OrthoDB" id="4907387at2759"/>
<evidence type="ECO:0000313" key="2">
    <source>
        <dbReference type="EMBL" id="PHH70976.1"/>
    </source>
</evidence>
<dbReference type="AlphaFoldDB" id="A0A2C5YTA9"/>
<feature type="region of interest" description="Disordered" evidence="1">
    <location>
        <begin position="334"/>
        <end position="406"/>
    </location>
</feature>
<reference evidence="2 3" key="1">
    <citation type="submission" date="2017-06" db="EMBL/GenBank/DDBJ databases">
        <title>Ant-infecting Ophiocordyceps genomes reveal a high diversity of potential behavioral manipulation genes and a possible major role for enterotoxins.</title>
        <authorList>
            <person name="De Bekker C."/>
            <person name="Evans H.C."/>
            <person name="Brachmann A."/>
            <person name="Hughes D.P."/>
        </authorList>
    </citation>
    <scope>NUCLEOTIDE SEQUENCE [LARGE SCALE GENOMIC DNA]</scope>
    <source>
        <strain evidence="2 3">1348a</strain>
    </source>
</reference>
<dbReference type="Proteomes" id="UP000224854">
    <property type="component" value="Unassembled WGS sequence"/>
</dbReference>
<organism evidence="2 3">
    <name type="scientific">Ophiocordyceps australis</name>
    <dbReference type="NCBI Taxonomy" id="1399860"/>
    <lineage>
        <taxon>Eukaryota</taxon>
        <taxon>Fungi</taxon>
        <taxon>Dikarya</taxon>
        <taxon>Ascomycota</taxon>
        <taxon>Pezizomycotina</taxon>
        <taxon>Sordariomycetes</taxon>
        <taxon>Hypocreomycetidae</taxon>
        <taxon>Hypocreales</taxon>
        <taxon>Ophiocordycipitaceae</taxon>
        <taxon>Ophiocordyceps</taxon>
    </lineage>
</organism>
<comment type="caution">
    <text evidence="2">The sequence shown here is derived from an EMBL/GenBank/DDBJ whole genome shotgun (WGS) entry which is preliminary data.</text>
</comment>
<name>A0A2C5YTA9_9HYPO</name>
<gene>
    <name evidence="2" type="ORF">CDD82_6811</name>
</gene>
<accession>A0A2C5YTA9</accession>
<dbReference type="EMBL" id="NJEU01000734">
    <property type="protein sequence ID" value="PHH70976.1"/>
    <property type="molecule type" value="Genomic_DNA"/>
</dbReference>
<keyword evidence="3" id="KW-1185">Reference proteome</keyword>
<evidence type="ECO:0000313" key="3">
    <source>
        <dbReference type="Proteomes" id="UP000224854"/>
    </source>
</evidence>
<evidence type="ECO:0000256" key="1">
    <source>
        <dbReference type="SAM" id="MobiDB-lite"/>
    </source>
</evidence>
<proteinExistence type="predicted"/>